<dbReference type="EMBL" id="BK015717">
    <property type="protein sequence ID" value="DAE21782.1"/>
    <property type="molecule type" value="Genomic_DNA"/>
</dbReference>
<evidence type="ECO:0000313" key="1">
    <source>
        <dbReference type="EMBL" id="DAE21782.1"/>
    </source>
</evidence>
<organism evidence="1">
    <name type="scientific">Siphoviridae sp. ct2773</name>
    <dbReference type="NCBI Taxonomy" id="2826275"/>
    <lineage>
        <taxon>Viruses</taxon>
        <taxon>Duplodnaviria</taxon>
        <taxon>Heunggongvirae</taxon>
        <taxon>Uroviricota</taxon>
        <taxon>Caudoviricetes</taxon>
    </lineage>
</organism>
<protein>
    <submittedName>
        <fullName evidence="1">Uncharacterized protein</fullName>
    </submittedName>
</protein>
<proteinExistence type="predicted"/>
<accession>A0A8S5QRG5</accession>
<reference evidence="1" key="1">
    <citation type="journal article" date="2021" name="Proc. Natl. Acad. Sci. U.S.A.">
        <title>A Catalog of Tens of Thousands of Viruses from Human Metagenomes Reveals Hidden Associations with Chronic Diseases.</title>
        <authorList>
            <person name="Tisza M.J."/>
            <person name="Buck C.B."/>
        </authorList>
    </citation>
    <scope>NUCLEOTIDE SEQUENCE</scope>
    <source>
        <strain evidence="1">Ct2773</strain>
    </source>
</reference>
<name>A0A8S5QRG5_9CAUD</name>
<sequence length="39" mass="4469">MDAGYRPKLRLGRGIQCEPKEDGSRLYQGVRQHHASRCV</sequence>